<name>A0ACC3BAZ9_9EURO</name>
<organism evidence="1 2">
    <name type="scientific">Aspergillus melleus</name>
    <dbReference type="NCBI Taxonomy" id="138277"/>
    <lineage>
        <taxon>Eukaryota</taxon>
        <taxon>Fungi</taxon>
        <taxon>Dikarya</taxon>
        <taxon>Ascomycota</taxon>
        <taxon>Pezizomycotina</taxon>
        <taxon>Eurotiomycetes</taxon>
        <taxon>Eurotiomycetidae</taxon>
        <taxon>Eurotiales</taxon>
        <taxon>Aspergillaceae</taxon>
        <taxon>Aspergillus</taxon>
        <taxon>Aspergillus subgen. Circumdati</taxon>
    </lineage>
</organism>
<evidence type="ECO:0000313" key="1">
    <source>
        <dbReference type="EMBL" id="KAK1147691.1"/>
    </source>
</evidence>
<protein>
    <submittedName>
        <fullName evidence="1">Uncharacterized protein</fullName>
    </submittedName>
</protein>
<accession>A0ACC3BAZ9</accession>
<comment type="caution">
    <text evidence="1">The sequence shown here is derived from an EMBL/GenBank/DDBJ whole genome shotgun (WGS) entry which is preliminary data.</text>
</comment>
<reference evidence="1 2" key="1">
    <citation type="journal article" date="2023" name="ACS Omega">
        <title>Identification of the Neoaspergillic Acid Biosynthesis Gene Cluster by Establishing an In Vitro CRISPR-Ribonucleoprotein Genetic System in Aspergillus melleus.</title>
        <authorList>
            <person name="Yuan B."/>
            <person name="Grau M.F."/>
            <person name="Murata R.M."/>
            <person name="Torok T."/>
            <person name="Venkateswaran K."/>
            <person name="Stajich J.E."/>
            <person name="Wang C.C.C."/>
        </authorList>
    </citation>
    <scope>NUCLEOTIDE SEQUENCE [LARGE SCALE GENOMIC DNA]</scope>
    <source>
        <strain evidence="1 2">IMV 1140</strain>
    </source>
</reference>
<dbReference type="Proteomes" id="UP001177260">
    <property type="component" value="Unassembled WGS sequence"/>
</dbReference>
<sequence length="126" mass="14403">MLDDVLAINPIHKIENAVYVVRTQYFATATDVDMHMLQKLEIDILREDNLGCRLHNHCTDTCCMQRPTTPAPERLIPRYIHMGTTHRTSSLRTSSSIKVDKETALSSVFGEWSTRFTRTGNEARNP</sequence>
<proteinExistence type="predicted"/>
<dbReference type="EMBL" id="JAOPJF010000011">
    <property type="protein sequence ID" value="KAK1147691.1"/>
    <property type="molecule type" value="Genomic_DNA"/>
</dbReference>
<evidence type="ECO:0000313" key="2">
    <source>
        <dbReference type="Proteomes" id="UP001177260"/>
    </source>
</evidence>
<keyword evidence="2" id="KW-1185">Reference proteome</keyword>
<gene>
    <name evidence="1" type="ORF">N8T08_001036</name>
</gene>